<evidence type="ECO:0000313" key="3">
    <source>
        <dbReference type="EMBL" id="KAF2428738.1"/>
    </source>
</evidence>
<reference evidence="3" key="1">
    <citation type="journal article" date="2020" name="Stud. Mycol.">
        <title>101 Dothideomycetes genomes: a test case for predicting lifestyles and emergence of pathogens.</title>
        <authorList>
            <person name="Haridas S."/>
            <person name="Albert R."/>
            <person name="Binder M."/>
            <person name="Bloem J."/>
            <person name="Labutti K."/>
            <person name="Salamov A."/>
            <person name="Andreopoulos B."/>
            <person name="Baker S."/>
            <person name="Barry K."/>
            <person name="Bills G."/>
            <person name="Bluhm B."/>
            <person name="Cannon C."/>
            <person name="Castanera R."/>
            <person name="Culley D."/>
            <person name="Daum C."/>
            <person name="Ezra D."/>
            <person name="Gonzalez J."/>
            <person name="Henrissat B."/>
            <person name="Kuo A."/>
            <person name="Liang C."/>
            <person name="Lipzen A."/>
            <person name="Lutzoni F."/>
            <person name="Magnuson J."/>
            <person name="Mondo S."/>
            <person name="Nolan M."/>
            <person name="Ohm R."/>
            <person name="Pangilinan J."/>
            <person name="Park H.-J."/>
            <person name="Ramirez L."/>
            <person name="Alfaro M."/>
            <person name="Sun H."/>
            <person name="Tritt A."/>
            <person name="Yoshinaga Y."/>
            <person name="Zwiers L.-H."/>
            <person name="Turgeon B."/>
            <person name="Goodwin S."/>
            <person name="Spatafora J."/>
            <person name="Crous P."/>
            <person name="Grigoriev I."/>
        </authorList>
    </citation>
    <scope>NUCLEOTIDE SEQUENCE</scope>
    <source>
        <strain evidence="3">CBS 130266</strain>
    </source>
</reference>
<dbReference type="EMBL" id="MU007053">
    <property type="protein sequence ID" value="KAF2428738.1"/>
    <property type="molecule type" value="Genomic_DNA"/>
</dbReference>
<feature type="domain" description="Amidase" evidence="2">
    <location>
        <begin position="29"/>
        <end position="436"/>
    </location>
</feature>
<comment type="caution">
    <text evidence="3">The sequence shown here is derived from an EMBL/GenBank/DDBJ whole genome shotgun (WGS) entry which is preliminary data.</text>
</comment>
<dbReference type="Pfam" id="PF01425">
    <property type="entry name" value="Amidase"/>
    <property type="match status" value="1"/>
</dbReference>
<gene>
    <name evidence="3" type="ORF">EJ08DRAFT_688664</name>
</gene>
<dbReference type="PANTHER" id="PTHR42678">
    <property type="entry name" value="AMIDASE"/>
    <property type="match status" value="1"/>
</dbReference>
<organism evidence="3 4">
    <name type="scientific">Tothia fuscella</name>
    <dbReference type="NCBI Taxonomy" id="1048955"/>
    <lineage>
        <taxon>Eukaryota</taxon>
        <taxon>Fungi</taxon>
        <taxon>Dikarya</taxon>
        <taxon>Ascomycota</taxon>
        <taxon>Pezizomycotina</taxon>
        <taxon>Dothideomycetes</taxon>
        <taxon>Pleosporomycetidae</taxon>
        <taxon>Venturiales</taxon>
        <taxon>Cylindrosympodiaceae</taxon>
        <taxon>Tothia</taxon>
    </lineage>
</organism>
<name>A0A9P4TXD3_9PEZI</name>
<protein>
    <submittedName>
        <fullName evidence="3">Amidase signature enzyme</fullName>
    </submittedName>
</protein>
<evidence type="ECO:0000256" key="1">
    <source>
        <dbReference type="SAM" id="MobiDB-lite"/>
    </source>
</evidence>
<accession>A0A9P4TXD3</accession>
<evidence type="ECO:0000259" key="2">
    <source>
        <dbReference type="Pfam" id="PF01425"/>
    </source>
</evidence>
<sequence length="478" mass="52423">MAGHSLKSKRKMLYITDRLTDLFEQLWTTDADALEKATEVDAEREEGKTRGPLHGIPLMAKDNMASKDKMEITSGSWATMGRFVVSKLRESGAISLRQPNLSEWTSMRSYWYSDGFSARVDQIRSPYDLSKSPFGSCGGSIVAVAANLVPLTCGTETDGSIIGPAQINAIVGIKPTPGLTSRNGIIPASLSFDTVGLMARTLADAVIGMEAIMGEDGRDPLTKLSSVRRESNYSQYLNGKAGLKGARFALPKELVEKIFEGMKQAGAEILEMDYPCAEDRIAPNGKWDWDVGTASRREFTVLQTEIYNRKFEDILEYNIENTGSEGANAGDHPAFPTGHDIFQKIADHRGVEDQEYKDALAYIRRMTRDEGIDAVLANGPERGNKSFDAIILSDRRLVGQQIAAQAGYPTITVSIGVDKDSMPVGVTLQQSAWKEGILIKLAHGIECVRDEVLGGRPLPRYVDHLAKNIPIGRKHVKL</sequence>
<keyword evidence="4" id="KW-1185">Reference proteome</keyword>
<dbReference type="AlphaFoldDB" id="A0A9P4TXD3"/>
<dbReference type="OrthoDB" id="566138at2759"/>
<dbReference type="InterPro" id="IPR023631">
    <property type="entry name" value="Amidase_dom"/>
</dbReference>
<dbReference type="PANTHER" id="PTHR42678:SF37">
    <property type="entry name" value="AMIDASE C869.01-RELATED"/>
    <property type="match status" value="1"/>
</dbReference>
<dbReference type="Proteomes" id="UP000800235">
    <property type="component" value="Unassembled WGS sequence"/>
</dbReference>
<proteinExistence type="predicted"/>
<evidence type="ECO:0000313" key="4">
    <source>
        <dbReference type="Proteomes" id="UP000800235"/>
    </source>
</evidence>
<dbReference type="Gene3D" id="3.90.1300.10">
    <property type="entry name" value="Amidase signature (AS) domain"/>
    <property type="match status" value="1"/>
</dbReference>
<dbReference type="InterPro" id="IPR036928">
    <property type="entry name" value="AS_sf"/>
</dbReference>
<feature type="compositionally biased region" description="Basic and acidic residues" evidence="1">
    <location>
        <begin position="39"/>
        <end position="49"/>
    </location>
</feature>
<dbReference type="SUPFAM" id="SSF75304">
    <property type="entry name" value="Amidase signature (AS) enzymes"/>
    <property type="match status" value="1"/>
</dbReference>
<feature type="region of interest" description="Disordered" evidence="1">
    <location>
        <begin position="39"/>
        <end position="58"/>
    </location>
</feature>